<sequence length="344" mass="37612">MQSTEQRLLYARRQKRPGPLAVALTEHADQLSRQGQLSEARTLLDEAAALHRQLRHAYDEVRCLHLAATLSRFVGDLDGSRERATRALQQAQAHTPEAASSAAELAESWNTCGDAEQSARYWLIAIEHAEAAGALPGPLAGMYRRCAMSLAGSAQWHAAMDALAKARALYLGQDDKANALRTLIETTTAWVAQDKLGDAYHHWDQSWSEAQAISDLPAQADLLLIQASLHLKSGEHEAARKTTAKARQAALDANMPVNYVTTSLMLAELAEHAQDLEASYAALATGWATLGNLLGREVAAESFRPHLQALRERLGEARFAEVKHRYEAKRREQRAAASPSSATD</sequence>
<protein>
    <recommendedName>
        <fullName evidence="3">MalT-like TPR region domain-containing protein</fullName>
    </recommendedName>
</protein>
<reference evidence="2" key="1">
    <citation type="journal article" date="2019" name="Int. J. Syst. Evol. Microbiol.">
        <title>The Global Catalogue of Microorganisms (GCM) 10K type strain sequencing project: providing services to taxonomists for standard genome sequencing and annotation.</title>
        <authorList>
            <consortium name="The Broad Institute Genomics Platform"/>
            <consortium name="The Broad Institute Genome Sequencing Center for Infectious Disease"/>
            <person name="Wu L."/>
            <person name="Ma J."/>
        </authorList>
    </citation>
    <scope>NUCLEOTIDE SEQUENCE [LARGE SCALE GENOMIC DNA]</scope>
    <source>
        <strain evidence="2">NBRC 111981</strain>
    </source>
</reference>
<evidence type="ECO:0000313" key="1">
    <source>
        <dbReference type="EMBL" id="GLQ89928.1"/>
    </source>
</evidence>
<dbReference type="InterPro" id="IPR011990">
    <property type="entry name" value="TPR-like_helical_dom_sf"/>
</dbReference>
<proteinExistence type="predicted"/>
<evidence type="ECO:0000313" key="2">
    <source>
        <dbReference type="Proteomes" id="UP001156627"/>
    </source>
</evidence>
<dbReference type="RefSeq" id="WP_284333364.1">
    <property type="nucleotide sequence ID" value="NZ_BSOA01000044.1"/>
</dbReference>
<accession>A0ABQ5XE50</accession>
<comment type="caution">
    <text evidence="1">The sequence shown here is derived from an EMBL/GenBank/DDBJ whole genome shotgun (WGS) entry which is preliminary data.</text>
</comment>
<dbReference type="Proteomes" id="UP001156627">
    <property type="component" value="Unassembled WGS sequence"/>
</dbReference>
<organism evidence="1 2">
    <name type="scientific">Dyella flagellata</name>
    <dbReference type="NCBI Taxonomy" id="1867833"/>
    <lineage>
        <taxon>Bacteria</taxon>
        <taxon>Pseudomonadati</taxon>
        <taxon>Pseudomonadota</taxon>
        <taxon>Gammaproteobacteria</taxon>
        <taxon>Lysobacterales</taxon>
        <taxon>Rhodanobacteraceae</taxon>
        <taxon>Dyella</taxon>
    </lineage>
</organism>
<evidence type="ECO:0008006" key="3">
    <source>
        <dbReference type="Google" id="ProtNLM"/>
    </source>
</evidence>
<keyword evidence="2" id="KW-1185">Reference proteome</keyword>
<dbReference type="Gene3D" id="1.25.40.10">
    <property type="entry name" value="Tetratricopeptide repeat domain"/>
    <property type="match status" value="1"/>
</dbReference>
<dbReference type="SUPFAM" id="SSF48452">
    <property type="entry name" value="TPR-like"/>
    <property type="match status" value="2"/>
</dbReference>
<name>A0ABQ5XE50_9GAMM</name>
<gene>
    <name evidence="1" type="ORF">GCM10007898_35030</name>
</gene>
<dbReference type="EMBL" id="BSOA01000044">
    <property type="protein sequence ID" value="GLQ89928.1"/>
    <property type="molecule type" value="Genomic_DNA"/>
</dbReference>